<reference evidence="1" key="2">
    <citation type="submission" date="2018-03" db="EMBL/GenBank/DDBJ databases">
        <title>The Triticum urartu genome reveals the dynamic nature of wheat genome evolution.</title>
        <authorList>
            <person name="Ling H."/>
            <person name="Ma B."/>
            <person name="Shi X."/>
            <person name="Liu H."/>
            <person name="Dong L."/>
            <person name="Sun H."/>
            <person name="Cao Y."/>
            <person name="Gao Q."/>
            <person name="Zheng S."/>
            <person name="Li Y."/>
            <person name="Yu Y."/>
            <person name="Du H."/>
            <person name="Qi M."/>
            <person name="Li Y."/>
            <person name="Yu H."/>
            <person name="Cui Y."/>
            <person name="Wang N."/>
            <person name="Chen C."/>
            <person name="Wu H."/>
            <person name="Zhao Y."/>
            <person name="Zhang J."/>
            <person name="Li Y."/>
            <person name="Zhou W."/>
            <person name="Zhang B."/>
            <person name="Hu W."/>
            <person name="Eijk M."/>
            <person name="Tang J."/>
            <person name="Witsenboer H."/>
            <person name="Zhao S."/>
            <person name="Li Z."/>
            <person name="Zhang A."/>
            <person name="Wang D."/>
            <person name="Liang C."/>
        </authorList>
    </citation>
    <scope>NUCLEOTIDE SEQUENCE [LARGE SCALE GENOMIC DNA]</scope>
    <source>
        <strain evidence="1">cv. G1812</strain>
    </source>
</reference>
<reference evidence="2" key="1">
    <citation type="journal article" date="2013" name="Nature">
        <title>Draft genome of the wheat A-genome progenitor Triticum urartu.</title>
        <authorList>
            <person name="Ling H.Q."/>
            <person name="Zhao S."/>
            <person name="Liu D."/>
            <person name="Wang J."/>
            <person name="Sun H."/>
            <person name="Zhang C."/>
            <person name="Fan H."/>
            <person name="Li D."/>
            <person name="Dong L."/>
            <person name="Tao Y."/>
            <person name="Gao C."/>
            <person name="Wu H."/>
            <person name="Li Y."/>
            <person name="Cui Y."/>
            <person name="Guo X."/>
            <person name="Zheng S."/>
            <person name="Wang B."/>
            <person name="Yu K."/>
            <person name="Liang Q."/>
            <person name="Yang W."/>
            <person name="Lou X."/>
            <person name="Chen J."/>
            <person name="Feng M."/>
            <person name="Jian J."/>
            <person name="Zhang X."/>
            <person name="Luo G."/>
            <person name="Jiang Y."/>
            <person name="Liu J."/>
            <person name="Wang Z."/>
            <person name="Sha Y."/>
            <person name="Zhang B."/>
            <person name="Wu H."/>
            <person name="Tang D."/>
            <person name="Shen Q."/>
            <person name="Xue P."/>
            <person name="Zou S."/>
            <person name="Wang X."/>
            <person name="Liu X."/>
            <person name="Wang F."/>
            <person name="Yang Y."/>
            <person name="An X."/>
            <person name="Dong Z."/>
            <person name="Zhang K."/>
            <person name="Zhang X."/>
            <person name="Luo M.C."/>
            <person name="Dvorak J."/>
            <person name="Tong Y."/>
            <person name="Wang J."/>
            <person name="Yang H."/>
            <person name="Li Z."/>
            <person name="Wang D."/>
            <person name="Zhang A."/>
            <person name="Wang J."/>
        </authorList>
    </citation>
    <scope>NUCLEOTIDE SEQUENCE</scope>
    <source>
        <strain evidence="2">cv. G1812</strain>
    </source>
</reference>
<dbReference type="Gramene" id="TuG1812G0500000484.01.T01">
    <property type="protein sequence ID" value="TuG1812G0500000484.01.T01.cds379461"/>
    <property type="gene ID" value="TuG1812G0500000484.01"/>
</dbReference>
<reference evidence="1" key="3">
    <citation type="submission" date="2022-06" db="UniProtKB">
        <authorList>
            <consortium name="EnsemblPlants"/>
        </authorList>
    </citation>
    <scope>IDENTIFICATION</scope>
</reference>
<protein>
    <submittedName>
        <fullName evidence="1">Uncharacterized protein</fullName>
    </submittedName>
</protein>
<keyword evidence="2" id="KW-1185">Reference proteome</keyword>
<organism evidence="1 2">
    <name type="scientific">Triticum urartu</name>
    <name type="common">Red wild einkorn</name>
    <name type="synonym">Crithodium urartu</name>
    <dbReference type="NCBI Taxonomy" id="4572"/>
    <lineage>
        <taxon>Eukaryota</taxon>
        <taxon>Viridiplantae</taxon>
        <taxon>Streptophyta</taxon>
        <taxon>Embryophyta</taxon>
        <taxon>Tracheophyta</taxon>
        <taxon>Spermatophyta</taxon>
        <taxon>Magnoliopsida</taxon>
        <taxon>Liliopsida</taxon>
        <taxon>Poales</taxon>
        <taxon>Poaceae</taxon>
        <taxon>BOP clade</taxon>
        <taxon>Pooideae</taxon>
        <taxon>Triticodae</taxon>
        <taxon>Triticeae</taxon>
        <taxon>Triticinae</taxon>
        <taxon>Triticum</taxon>
    </lineage>
</organism>
<sequence>MLVQCKLSKHRLCASYSTRKSLTTARNSLSLQTQVLLIIGTSSLVLSVASCIPVRLQ</sequence>
<evidence type="ECO:0000313" key="2">
    <source>
        <dbReference type="Proteomes" id="UP000015106"/>
    </source>
</evidence>
<accession>A0A8R7QBW8</accession>
<dbReference type="EnsemblPlants" id="TuG1812G0500000484.01.T01">
    <property type="protein sequence ID" value="TuG1812G0500000484.01.T01.cds379461"/>
    <property type="gene ID" value="TuG1812G0500000484.01"/>
</dbReference>
<dbReference type="AlphaFoldDB" id="A0A8R7QBW8"/>
<dbReference type="Proteomes" id="UP000015106">
    <property type="component" value="Chromosome 5"/>
</dbReference>
<proteinExistence type="predicted"/>
<evidence type="ECO:0000313" key="1">
    <source>
        <dbReference type="EnsemblPlants" id="TuG1812G0500000484.01.T01.cds379461"/>
    </source>
</evidence>
<name>A0A8R7QBW8_TRIUA</name>